<protein>
    <submittedName>
        <fullName evidence="2">Uncharacterized protein</fullName>
    </submittedName>
</protein>
<evidence type="ECO:0000313" key="2">
    <source>
        <dbReference type="EMBL" id="UXN71185.1"/>
    </source>
</evidence>
<gene>
    <name evidence="2" type="ORF">N8A98_08395</name>
</gene>
<sequence length="116" mass="12127">MQRFLPVIAVLFTLASVWGGASGYAMAYSSDVPSVAITAADDVCFAPAAESDPVVSFKVCGKKQTGIVMPCNGHPGILADACVAPFDDASDEYTSQIEQFTASRLILEQLKPPIAG</sequence>
<dbReference type="EMBL" id="CP104965">
    <property type="protein sequence ID" value="UXN71185.1"/>
    <property type="molecule type" value="Genomic_DNA"/>
</dbReference>
<reference evidence="2 3" key="1">
    <citation type="submission" date="2022-09" db="EMBL/GenBank/DDBJ databases">
        <title>Interaction between co-microsymbionts with complementary sets of symbiotic genes in legume-rhizobium systems.</title>
        <authorList>
            <person name="Safronova V."/>
            <person name="Sazanova A."/>
            <person name="Afonin A."/>
            <person name="Chirak E."/>
        </authorList>
    </citation>
    <scope>NUCLEOTIDE SEQUENCE [LARGE SCALE GENOMIC DNA]</scope>
    <source>
        <strain evidence="2 3">A18/4-1</strain>
    </source>
</reference>
<evidence type="ECO:0000256" key="1">
    <source>
        <dbReference type="SAM" id="SignalP"/>
    </source>
</evidence>
<feature type="signal peptide" evidence="1">
    <location>
        <begin position="1"/>
        <end position="27"/>
    </location>
</feature>
<feature type="chain" id="PRO_5046093745" evidence="1">
    <location>
        <begin position="28"/>
        <end position="116"/>
    </location>
</feature>
<accession>A0ABY6CG98</accession>
<evidence type="ECO:0000313" key="3">
    <source>
        <dbReference type="Proteomes" id="UP001061862"/>
    </source>
</evidence>
<dbReference type="RefSeq" id="WP_262170612.1">
    <property type="nucleotide sequence ID" value="NZ_CP104965.1"/>
</dbReference>
<keyword evidence="3" id="KW-1185">Reference proteome</keyword>
<organism evidence="2 3">
    <name type="scientific">Devosia neptuniae</name>
    <dbReference type="NCBI Taxonomy" id="191302"/>
    <lineage>
        <taxon>Bacteria</taxon>
        <taxon>Pseudomonadati</taxon>
        <taxon>Pseudomonadota</taxon>
        <taxon>Alphaproteobacteria</taxon>
        <taxon>Hyphomicrobiales</taxon>
        <taxon>Devosiaceae</taxon>
        <taxon>Devosia</taxon>
    </lineage>
</organism>
<dbReference type="Proteomes" id="UP001061862">
    <property type="component" value="Chromosome"/>
</dbReference>
<keyword evidence="1" id="KW-0732">Signal</keyword>
<name>A0ABY6CG98_9HYPH</name>
<proteinExistence type="predicted"/>